<gene>
    <name evidence="4" type="ORF">BS47DRAFT_1286828</name>
</gene>
<keyword evidence="2" id="KW-0472">Membrane</keyword>
<evidence type="ECO:0000313" key="5">
    <source>
        <dbReference type="Proteomes" id="UP000886523"/>
    </source>
</evidence>
<feature type="transmembrane region" description="Helical" evidence="2">
    <location>
        <begin position="6"/>
        <end position="31"/>
    </location>
</feature>
<dbReference type="InterPro" id="IPR000952">
    <property type="entry name" value="AB_hydrolase_4_CS"/>
</dbReference>
<comment type="caution">
    <text evidence="4">The sequence shown here is derived from an EMBL/GenBank/DDBJ whole genome shotgun (WGS) entry which is preliminary data.</text>
</comment>
<name>A0A9P6E266_9AGAM</name>
<proteinExistence type="inferred from homology"/>
<dbReference type="Pfam" id="PF00561">
    <property type="entry name" value="Abhydrolase_1"/>
    <property type="match status" value="1"/>
</dbReference>
<dbReference type="OrthoDB" id="5954035at2759"/>
<keyword evidence="2" id="KW-0812">Transmembrane</keyword>
<reference evidence="4" key="1">
    <citation type="journal article" date="2020" name="Nat. Commun.">
        <title>Large-scale genome sequencing of mycorrhizal fungi provides insights into the early evolution of symbiotic traits.</title>
        <authorList>
            <person name="Miyauchi S."/>
            <person name="Kiss E."/>
            <person name="Kuo A."/>
            <person name="Drula E."/>
            <person name="Kohler A."/>
            <person name="Sanchez-Garcia M."/>
            <person name="Morin E."/>
            <person name="Andreopoulos B."/>
            <person name="Barry K.W."/>
            <person name="Bonito G."/>
            <person name="Buee M."/>
            <person name="Carver A."/>
            <person name="Chen C."/>
            <person name="Cichocki N."/>
            <person name="Clum A."/>
            <person name="Culley D."/>
            <person name="Crous P.W."/>
            <person name="Fauchery L."/>
            <person name="Girlanda M."/>
            <person name="Hayes R.D."/>
            <person name="Keri Z."/>
            <person name="LaButti K."/>
            <person name="Lipzen A."/>
            <person name="Lombard V."/>
            <person name="Magnuson J."/>
            <person name="Maillard F."/>
            <person name="Murat C."/>
            <person name="Nolan M."/>
            <person name="Ohm R.A."/>
            <person name="Pangilinan J."/>
            <person name="Pereira M.F."/>
            <person name="Perotto S."/>
            <person name="Peter M."/>
            <person name="Pfister S."/>
            <person name="Riley R."/>
            <person name="Sitrit Y."/>
            <person name="Stielow J.B."/>
            <person name="Szollosi G."/>
            <person name="Zifcakova L."/>
            <person name="Stursova M."/>
            <person name="Spatafora J.W."/>
            <person name="Tedersoo L."/>
            <person name="Vaario L.M."/>
            <person name="Yamada A."/>
            <person name="Yan M."/>
            <person name="Wang P."/>
            <person name="Xu J."/>
            <person name="Bruns T."/>
            <person name="Baldrian P."/>
            <person name="Vilgalys R."/>
            <person name="Dunand C."/>
            <person name="Henrissat B."/>
            <person name="Grigoriev I.V."/>
            <person name="Hibbett D."/>
            <person name="Nagy L.G."/>
            <person name="Martin F.M."/>
        </authorList>
    </citation>
    <scope>NUCLEOTIDE SEQUENCE</scope>
    <source>
        <strain evidence="4">UP504</strain>
    </source>
</reference>
<accession>A0A9P6E266</accession>
<dbReference type="PANTHER" id="PTHR10794">
    <property type="entry name" value="ABHYDROLASE DOMAIN-CONTAINING PROTEIN"/>
    <property type="match status" value="1"/>
</dbReference>
<keyword evidence="5" id="KW-1185">Reference proteome</keyword>
<dbReference type="InterPro" id="IPR029058">
    <property type="entry name" value="AB_hydrolase_fold"/>
</dbReference>
<dbReference type="Gene3D" id="3.40.50.1820">
    <property type="entry name" value="alpha/beta hydrolase"/>
    <property type="match status" value="1"/>
</dbReference>
<evidence type="ECO:0000256" key="2">
    <source>
        <dbReference type="SAM" id="Phobius"/>
    </source>
</evidence>
<dbReference type="PROSITE" id="PS01133">
    <property type="entry name" value="UPF0017"/>
    <property type="match status" value="1"/>
</dbReference>
<comment type="similarity">
    <text evidence="1">Belongs to the AB hydrolase superfamily. AB hydrolase 4 family.</text>
</comment>
<dbReference type="GO" id="GO:0051793">
    <property type="term" value="P:medium-chain fatty acid catabolic process"/>
    <property type="evidence" value="ECO:0007669"/>
    <property type="project" value="TreeGrafter"/>
</dbReference>
<feature type="domain" description="AB hydrolase-1" evidence="3">
    <location>
        <begin position="140"/>
        <end position="367"/>
    </location>
</feature>
<dbReference type="PANTHER" id="PTHR10794:SF63">
    <property type="entry name" value="ALPHA_BETA HYDROLASE 1, ISOFORM A"/>
    <property type="match status" value="1"/>
</dbReference>
<dbReference type="GO" id="GO:0047372">
    <property type="term" value="F:monoacylglycerol lipase activity"/>
    <property type="evidence" value="ECO:0007669"/>
    <property type="project" value="TreeGrafter"/>
</dbReference>
<dbReference type="SUPFAM" id="SSF53474">
    <property type="entry name" value="alpha/beta-Hydrolases"/>
    <property type="match status" value="1"/>
</dbReference>
<dbReference type="InterPro" id="IPR050960">
    <property type="entry name" value="AB_hydrolase_4_sf"/>
</dbReference>
<dbReference type="GO" id="GO:0051792">
    <property type="term" value="P:medium-chain fatty acid biosynthetic process"/>
    <property type="evidence" value="ECO:0007669"/>
    <property type="project" value="TreeGrafter"/>
</dbReference>
<dbReference type="Proteomes" id="UP000886523">
    <property type="component" value="Unassembled WGS sequence"/>
</dbReference>
<evidence type="ECO:0000313" key="4">
    <source>
        <dbReference type="EMBL" id="KAF9520493.1"/>
    </source>
</evidence>
<dbReference type="InterPro" id="IPR000073">
    <property type="entry name" value="AB_hydrolase_1"/>
</dbReference>
<evidence type="ECO:0000256" key="1">
    <source>
        <dbReference type="ARBA" id="ARBA00010884"/>
    </source>
</evidence>
<keyword evidence="2" id="KW-1133">Transmembrane helix</keyword>
<sequence length="457" mass="51562">MSQRTAAFFQAIFDLSSSIVLFLASFLALLLHGLRQVLTRRIPVKLTINEKNSALVSEHSTTTIFEMIKERCPSLYGPQATFRPTWWLPGGDLQTIWCVVAEMFYRDSIPYTRQLLRLPDGGTISLDVYPPFEGPDDDTPILFVLHGLTGTTQESYTRATVKDITRSKVETGTGFRVVALNFRGCDVDSPVTTPRLYHAGETDDTRSALLWLTQTYPKAPLYGCGFSMGASTLACYLGQEGDKTPLKGAICVSNPWDWVTATDHIENGGFLNRYIYGPILADALLTMFKNSRYAFEIDKRLNIKDIYSRRYVTIRWFDDRVTAPQFGFKDAMDYYDKASSSRYVHKIRVPHLSIQSADDPMVALKNLPTDDVAESDHVVMATTAVGGHVAWFTTREDRWFTTPIREFIEAIHSVCGQSLSNFYWTLIVHALVGSYTTTYARCTADRCQRSRSVPQFA</sequence>
<dbReference type="AlphaFoldDB" id="A0A9P6E266"/>
<organism evidence="4 5">
    <name type="scientific">Hydnum rufescens UP504</name>
    <dbReference type="NCBI Taxonomy" id="1448309"/>
    <lineage>
        <taxon>Eukaryota</taxon>
        <taxon>Fungi</taxon>
        <taxon>Dikarya</taxon>
        <taxon>Basidiomycota</taxon>
        <taxon>Agaricomycotina</taxon>
        <taxon>Agaricomycetes</taxon>
        <taxon>Cantharellales</taxon>
        <taxon>Hydnaceae</taxon>
        <taxon>Hydnum</taxon>
    </lineage>
</organism>
<evidence type="ECO:0000259" key="3">
    <source>
        <dbReference type="Pfam" id="PF00561"/>
    </source>
</evidence>
<dbReference type="GO" id="GO:0008126">
    <property type="term" value="F:acetylesterase activity"/>
    <property type="evidence" value="ECO:0007669"/>
    <property type="project" value="TreeGrafter"/>
</dbReference>
<dbReference type="EMBL" id="MU128911">
    <property type="protein sequence ID" value="KAF9520493.1"/>
    <property type="molecule type" value="Genomic_DNA"/>
</dbReference>
<protein>
    <recommendedName>
        <fullName evidence="3">AB hydrolase-1 domain-containing protein</fullName>
    </recommendedName>
</protein>